<sequence length="216" mass="25304">MESLEEVGRPYKWKRTMAPPEEWRKRLLQQCLKRIKHTRDEELHSRRKARLRMIEEEAALLNSEPTHLCDEDLEALIADLEAAMDAERREAEQKLLEDEEKLIQDFERLGKEVADLDSELYSFQEDRFREDSSDLICPVCERGSLHVREGVVFCRCGVRVDGGTYDNLTTDIVKQRLEQVFAKHANCGSSPKFQVRDMFGRFLWVHCRCGEDCIVL</sequence>
<feature type="domain" description="RPA-interacting protein C-terminal" evidence="5">
    <location>
        <begin position="136"/>
        <end position="208"/>
    </location>
</feature>
<dbReference type="PANTHER" id="PTHR31742:SF1">
    <property type="entry name" value="RPA-INTERACTING PROTEIN"/>
    <property type="match status" value="1"/>
</dbReference>
<dbReference type="InterPro" id="IPR028156">
    <property type="entry name" value="RIP"/>
</dbReference>
<dbReference type="GO" id="GO:0008270">
    <property type="term" value="F:zinc ion binding"/>
    <property type="evidence" value="ECO:0007669"/>
    <property type="project" value="UniProtKB-KW"/>
</dbReference>
<evidence type="ECO:0000256" key="4">
    <source>
        <dbReference type="SAM" id="Coils"/>
    </source>
</evidence>
<reference evidence="6 7" key="1">
    <citation type="journal article" date="2018" name="Mol. Biol. Evol.">
        <title>Analysis of the draft genome of the red seaweed Gracilariopsis chorda provides insights into genome size evolution in Rhodophyta.</title>
        <authorList>
            <person name="Lee J."/>
            <person name="Yang E.C."/>
            <person name="Graf L."/>
            <person name="Yang J.H."/>
            <person name="Qiu H."/>
            <person name="Zel Zion U."/>
            <person name="Chan C.X."/>
            <person name="Stephens T.G."/>
            <person name="Weber A.P.M."/>
            <person name="Boo G.H."/>
            <person name="Boo S.M."/>
            <person name="Kim K.M."/>
            <person name="Shin Y."/>
            <person name="Jung M."/>
            <person name="Lee S.J."/>
            <person name="Yim H.S."/>
            <person name="Lee J.H."/>
            <person name="Bhattacharya D."/>
            <person name="Yoon H.S."/>
        </authorList>
    </citation>
    <scope>NUCLEOTIDE SEQUENCE [LARGE SCALE GENOMIC DNA]</scope>
    <source>
        <strain evidence="6 7">SKKU-2015</strain>
        <tissue evidence="6">Whole body</tissue>
    </source>
</reference>
<dbReference type="PANTHER" id="PTHR31742">
    <property type="entry name" value="RPA-INTERACTING PROTEIN RPAIN"/>
    <property type="match status" value="1"/>
</dbReference>
<proteinExistence type="predicted"/>
<evidence type="ECO:0000256" key="1">
    <source>
        <dbReference type="ARBA" id="ARBA00022723"/>
    </source>
</evidence>
<evidence type="ECO:0000256" key="2">
    <source>
        <dbReference type="ARBA" id="ARBA00022771"/>
    </source>
</evidence>
<dbReference type="AlphaFoldDB" id="A0A2V3IGB5"/>
<evidence type="ECO:0000256" key="3">
    <source>
        <dbReference type="ARBA" id="ARBA00022833"/>
    </source>
</evidence>
<dbReference type="GO" id="GO:0006606">
    <property type="term" value="P:protein import into nucleus"/>
    <property type="evidence" value="ECO:0007669"/>
    <property type="project" value="TreeGrafter"/>
</dbReference>
<dbReference type="Pfam" id="PF14768">
    <property type="entry name" value="RPA_interact_C"/>
    <property type="match status" value="1"/>
</dbReference>
<comment type="caution">
    <text evidence="6">The sequence shown here is derived from an EMBL/GenBank/DDBJ whole genome shotgun (WGS) entry which is preliminary data.</text>
</comment>
<evidence type="ECO:0000259" key="5">
    <source>
        <dbReference type="Pfam" id="PF14768"/>
    </source>
</evidence>
<keyword evidence="1" id="KW-0479">Metal-binding</keyword>
<evidence type="ECO:0000313" key="6">
    <source>
        <dbReference type="EMBL" id="PXF41124.1"/>
    </source>
</evidence>
<dbReference type="Proteomes" id="UP000247409">
    <property type="component" value="Unassembled WGS sequence"/>
</dbReference>
<keyword evidence="2" id="KW-0863">Zinc-finger</keyword>
<feature type="coiled-coil region" evidence="4">
    <location>
        <begin position="70"/>
        <end position="109"/>
    </location>
</feature>
<dbReference type="EMBL" id="NBIV01000234">
    <property type="protein sequence ID" value="PXF41124.1"/>
    <property type="molecule type" value="Genomic_DNA"/>
</dbReference>
<organism evidence="6 7">
    <name type="scientific">Gracilariopsis chorda</name>
    <dbReference type="NCBI Taxonomy" id="448386"/>
    <lineage>
        <taxon>Eukaryota</taxon>
        <taxon>Rhodophyta</taxon>
        <taxon>Florideophyceae</taxon>
        <taxon>Rhodymeniophycidae</taxon>
        <taxon>Gracilariales</taxon>
        <taxon>Gracilariaceae</taxon>
        <taxon>Gracilariopsis</taxon>
    </lineage>
</organism>
<dbReference type="STRING" id="448386.A0A2V3IGB5"/>
<keyword evidence="7" id="KW-1185">Reference proteome</keyword>
<name>A0A2V3IGB5_9FLOR</name>
<dbReference type="GO" id="GO:0005634">
    <property type="term" value="C:nucleus"/>
    <property type="evidence" value="ECO:0007669"/>
    <property type="project" value="TreeGrafter"/>
</dbReference>
<protein>
    <submittedName>
        <fullName evidence="6">RPA-interacting protein</fullName>
    </submittedName>
</protein>
<keyword evidence="4" id="KW-0175">Coiled coil</keyword>
<keyword evidence="3" id="KW-0862">Zinc</keyword>
<dbReference type="InterPro" id="IPR028159">
    <property type="entry name" value="RPA_interact_C_dom"/>
</dbReference>
<evidence type="ECO:0000313" key="7">
    <source>
        <dbReference type="Proteomes" id="UP000247409"/>
    </source>
</evidence>
<accession>A0A2V3IGB5</accession>
<gene>
    <name evidence="6" type="ORF">BWQ96_09156</name>
</gene>
<dbReference type="OrthoDB" id="435311at2759"/>